<reference evidence="1" key="2">
    <citation type="submission" date="2023-06" db="EMBL/GenBank/DDBJ databases">
        <authorList>
            <person name="Swenson N.G."/>
            <person name="Wegrzyn J.L."/>
            <person name="Mcevoy S.L."/>
        </authorList>
    </citation>
    <scope>NUCLEOTIDE SEQUENCE</scope>
    <source>
        <strain evidence="1">NS2018</strain>
        <tissue evidence="1">Leaf</tissue>
    </source>
</reference>
<keyword evidence="2" id="KW-1185">Reference proteome</keyword>
<gene>
    <name evidence="1" type="ORF">LWI29_036111</name>
</gene>
<accession>A0AA39T8K5</accession>
<name>A0AA39T8K5_ACESA</name>
<dbReference type="PANTHER" id="PTHR47074">
    <property type="entry name" value="BNAC02G40300D PROTEIN"/>
    <property type="match status" value="1"/>
</dbReference>
<reference evidence="1" key="1">
    <citation type="journal article" date="2022" name="Plant J.">
        <title>Strategies of tolerance reflected in two North American maple genomes.</title>
        <authorList>
            <person name="McEvoy S.L."/>
            <person name="Sezen U.U."/>
            <person name="Trouern-Trend A."/>
            <person name="McMahon S.M."/>
            <person name="Schaberg P.G."/>
            <person name="Yang J."/>
            <person name="Wegrzyn J.L."/>
            <person name="Swenson N.G."/>
        </authorList>
    </citation>
    <scope>NUCLEOTIDE SEQUENCE</scope>
    <source>
        <strain evidence="1">NS2018</strain>
    </source>
</reference>
<dbReference type="InterPro" id="IPR052929">
    <property type="entry name" value="RNase_H-like_EbsB-rel"/>
</dbReference>
<dbReference type="Proteomes" id="UP001168877">
    <property type="component" value="Unassembled WGS sequence"/>
</dbReference>
<dbReference type="PANTHER" id="PTHR47074:SF11">
    <property type="entry name" value="REVERSE TRANSCRIPTASE-LIKE PROTEIN"/>
    <property type="match status" value="1"/>
</dbReference>
<sequence>MDHDLRKSDRFRAGRFLGDTFAVKGGKSGKMIGNLNLNYELGNTSGKSINVNTEKPGIHPVTVHVDGLGPMVINEDGLNSIQPFAEGINTEMKRASGLSGFVNVDKGVDRVEGPQLGDNQTMSLSGSPHLGPVQLGELDSGGVHEPLSGRDPVLKNVQTVDFLSRVQGNVGKEELALACVILWCIWENRNALCNNGTVRKPAYLVFWAESYLVEFRSSSSALDISCQHGHSGKNELWSPPPPGLLKLNSDASVFPGGSSIGVGAVIRDSGG</sequence>
<dbReference type="AlphaFoldDB" id="A0AA39T8K5"/>
<protein>
    <submittedName>
        <fullName evidence="1">Uncharacterized protein</fullName>
    </submittedName>
</protein>
<comment type="caution">
    <text evidence="1">The sequence shown here is derived from an EMBL/GenBank/DDBJ whole genome shotgun (WGS) entry which is preliminary data.</text>
</comment>
<organism evidence="1 2">
    <name type="scientific">Acer saccharum</name>
    <name type="common">Sugar maple</name>
    <dbReference type="NCBI Taxonomy" id="4024"/>
    <lineage>
        <taxon>Eukaryota</taxon>
        <taxon>Viridiplantae</taxon>
        <taxon>Streptophyta</taxon>
        <taxon>Embryophyta</taxon>
        <taxon>Tracheophyta</taxon>
        <taxon>Spermatophyta</taxon>
        <taxon>Magnoliopsida</taxon>
        <taxon>eudicotyledons</taxon>
        <taxon>Gunneridae</taxon>
        <taxon>Pentapetalae</taxon>
        <taxon>rosids</taxon>
        <taxon>malvids</taxon>
        <taxon>Sapindales</taxon>
        <taxon>Sapindaceae</taxon>
        <taxon>Hippocastanoideae</taxon>
        <taxon>Acereae</taxon>
        <taxon>Acer</taxon>
    </lineage>
</organism>
<dbReference type="EMBL" id="JAUESC010000003">
    <property type="protein sequence ID" value="KAK0602705.1"/>
    <property type="molecule type" value="Genomic_DNA"/>
</dbReference>
<evidence type="ECO:0000313" key="1">
    <source>
        <dbReference type="EMBL" id="KAK0602705.1"/>
    </source>
</evidence>
<proteinExistence type="predicted"/>
<evidence type="ECO:0000313" key="2">
    <source>
        <dbReference type="Proteomes" id="UP001168877"/>
    </source>
</evidence>